<dbReference type="STRING" id="1177755.A7A08_01427"/>
<dbReference type="CDD" id="cd09019">
    <property type="entry name" value="galactose_mutarotase_like"/>
    <property type="match status" value="1"/>
</dbReference>
<keyword evidence="3 8" id="KW-0413">Isomerase</keyword>
<dbReference type="SUPFAM" id="SSF74650">
    <property type="entry name" value="Galactose mutarotase-like"/>
    <property type="match status" value="1"/>
</dbReference>
<keyword evidence="4" id="KW-0119">Carbohydrate metabolism</keyword>
<feature type="binding site" evidence="6">
    <location>
        <begin position="78"/>
        <end position="79"/>
    </location>
    <ligand>
        <name>beta-D-galactose</name>
        <dbReference type="ChEBI" id="CHEBI:27667"/>
    </ligand>
</feature>
<proteinExistence type="inferred from homology"/>
<evidence type="ECO:0000256" key="7">
    <source>
        <dbReference type="SAM" id="MobiDB-lite"/>
    </source>
</evidence>
<dbReference type="InterPro" id="IPR015443">
    <property type="entry name" value="Aldose_1-epimerase"/>
</dbReference>
<dbReference type="EMBL" id="MASI01000003">
    <property type="protein sequence ID" value="ODA67395.1"/>
    <property type="molecule type" value="Genomic_DNA"/>
</dbReference>
<dbReference type="GO" id="GO:0006006">
    <property type="term" value="P:glucose metabolic process"/>
    <property type="evidence" value="ECO:0007669"/>
    <property type="project" value="TreeGrafter"/>
</dbReference>
<dbReference type="PIRSF" id="PIRSF005096">
    <property type="entry name" value="GALM"/>
    <property type="match status" value="1"/>
</dbReference>
<evidence type="ECO:0000256" key="4">
    <source>
        <dbReference type="ARBA" id="ARBA00023277"/>
    </source>
</evidence>
<evidence type="ECO:0000256" key="6">
    <source>
        <dbReference type="PIRSR" id="PIRSR005096-3"/>
    </source>
</evidence>
<comment type="similarity">
    <text evidence="2">Belongs to the aldose epimerase family.</text>
</comment>
<feature type="binding site" evidence="6">
    <location>
        <begin position="178"/>
        <end position="180"/>
    </location>
    <ligand>
        <name>beta-D-galactose</name>
        <dbReference type="ChEBI" id="CHEBI:27667"/>
    </ligand>
</feature>
<dbReference type="EC" id="5.1.3.3" evidence="8"/>
<dbReference type="InterPro" id="IPR011013">
    <property type="entry name" value="Gal_mutarotase_sf_dom"/>
</dbReference>
<comment type="caution">
    <text evidence="8">The sequence shown here is derived from an EMBL/GenBank/DDBJ whole genome shotgun (WGS) entry which is preliminary data.</text>
</comment>
<protein>
    <submittedName>
        <fullName evidence="8">Aldose 1-epimerase</fullName>
        <ecNumber evidence="8">5.1.3.3</ecNumber>
    </submittedName>
</protein>
<dbReference type="InterPro" id="IPR014718">
    <property type="entry name" value="GH-type_carb-bd"/>
</dbReference>
<sequence>MLARSYGTMPDGTPVELFSLGKPPGLVAHVITYGGTIVRLDVPDRDGVAGNVVLNLRSLEDYIAQDAYLCAIVGRYANRIGGAAFRLDGNKYRLSDNDNGDCLHGGQVGFNKYVWQVVEWRDAPEPRLTLRHVSPDGDQGFPGTLKTEVTYTVIGGGTLAIDFRAEADRPTVLNLINHTYFNLAGPGSGDVLDHKVTIAAERFTPTNAQEIPTGELKDVTGTPFDFREPYAIGARIENDDPQLKYAHGYDHNFVLAKLHAPRRNSRPAATSRQPAVSSRSTPPSPDCSSIRAIISTDL</sequence>
<evidence type="ECO:0000256" key="1">
    <source>
        <dbReference type="ARBA" id="ARBA00005028"/>
    </source>
</evidence>
<evidence type="ECO:0000256" key="5">
    <source>
        <dbReference type="PIRSR" id="PIRSR005096-2"/>
    </source>
</evidence>
<organism evidence="8 9">
    <name type="scientific">Methyloligella halotolerans</name>
    <dbReference type="NCBI Taxonomy" id="1177755"/>
    <lineage>
        <taxon>Bacteria</taxon>
        <taxon>Pseudomonadati</taxon>
        <taxon>Pseudomonadota</taxon>
        <taxon>Alphaproteobacteria</taxon>
        <taxon>Hyphomicrobiales</taxon>
        <taxon>Hyphomicrobiaceae</taxon>
        <taxon>Methyloligella</taxon>
    </lineage>
</organism>
<evidence type="ECO:0000313" key="8">
    <source>
        <dbReference type="EMBL" id="ODA67395.1"/>
    </source>
</evidence>
<accession>A0A1E2RZ66</accession>
<reference evidence="8 9" key="1">
    <citation type="submission" date="2016-07" db="EMBL/GenBank/DDBJ databases">
        <title>Draft genome sequence of Methyloligella halotolerans C2T (VKM B-2706T=CCUG 61687T=DSM 25045T), a halotolerant polyhydroxybutyrate accumulating methylotroph.</title>
        <authorList>
            <person name="Vasilenko O.V."/>
            <person name="Doronina N.V."/>
            <person name="Poroshina M.N."/>
            <person name="Tarlachkov S.V."/>
            <person name="Trotsenko Y.A."/>
        </authorList>
    </citation>
    <scope>NUCLEOTIDE SEQUENCE [LARGE SCALE GENOMIC DNA]</scope>
    <source>
        <strain evidence="8 9">VKM B-2706</strain>
    </source>
</reference>
<dbReference type="AlphaFoldDB" id="A0A1E2RZ66"/>
<dbReference type="Pfam" id="PF01263">
    <property type="entry name" value="Aldose_epim"/>
    <property type="match status" value="1"/>
</dbReference>
<dbReference type="PANTHER" id="PTHR10091:SF0">
    <property type="entry name" value="GALACTOSE MUTAROTASE"/>
    <property type="match status" value="1"/>
</dbReference>
<dbReference type="RefSeq" id="WP_245290838.1">
    <property type="nucleotide sequence ID" value="NZ_MASI01000003.1"/>
</dbReference>
<comment type="pathway">
    <text evidence="1">Carbohydrate metabolism; hexose metabolism.</text>
</comment>
<dbReference type="GO" id="GO:0005737">
    <property type="term" value="C:cytoplasm"/>
    <property type="evidence" value="ECO:0007669"/>
    <property type="project" value="TreeGrafter"/>
</dbReference>
<gene>
    <name evidence="8" type="ORF">A7A08_01427</name>
</gene>
<evidence type="ECO:0000256" key="2">
    <source>
        <dbReference type="ARBA" id="ARBA00006206"/>
    </source>
</evidence>
<dbReference type="Gene3D" id="2.70.98.10">
    <property type="match status" value="1"/>
</dbReference>
<dbReference type="PANTHER" id="PTHR10091">
    <property type="entry name" value="ALDOSE-1-EPIMERASE"/>
    <property type="match status" value="1"/>
</dbReference>
<feature type="region of interest" description="Disordered" evidence="7">
    <location>
        <begin position="260"/>
        <end position="288"/>
    </location>
</feature>
<name>A0A1E2RZ66_9HYPH</name>
<keyword evidence="9" id="KW-1185">Reference proteome</keyword>
<dbReference type="GO" id="GO:0030246">
    <property type="term" value="F:carbohydrate binding"/>
    <property type="evidence" value="ECO:0007669"/>
    <property type="project" value="InterPro"/>
</dbReference>
<feature type="compositionally biased region" description="Polar residues" evidence="7">
    <location>
        <begin position="267"/>
        <end position="281"/>
    </location>
</feature>
<dbReference type="GO" id="GO:0004034">
    <property type="term" value="F:aldose 1-epimerase activity"/>
    <property type="evidence" value="ECO:0007669"/>
    <property type="project" value="UniProtKB-EC"/>
</dbReference>
<dbReference type="InterPro" id="IPR008183">
    <property type="entry name" value="Aldose_1/G6P_1-epimerase"/>
</dbReference>
<feature type="binding site" evidence="5">
    <location>
        <position position="250"/>
    </location>
    <ligand>
        <name>beta-D-galactose</name>
        <dbReference type="ChEBI" id="CHEBI:27667"/>
    </ligand>
</feature>
<dbReference type="UniPathway" id="UPA00242"/>
<dbReference type="GO" id="GO:0033499">
    <property type="term" value="P:galactose catabolic process via UDP-galactose, Leloir pathway"/>
    <property type="evidence" value="ECO:0007669"/>
    <property type="project" value="TreeGrafter"/>
</dbReference>
<evidence type="ECO:0000313" key="9">
    <source>
        <dbReference type="Proteomes" id="UP000095087"/>
    </source>
</evidence>
<dbReference type="Proteomes" id="UP000095087">
    <property type="component" value="Unassembled WGS sequence"/>
</dbReference>
<dbReference type="InterPro" id="IPR047215">
    <property type="entry name" value="Galactose_mutarotase-like"/>
</dbReference>
<evidence type="ECO:0000256" key="3">
    <source>
        <dbReference type="ARBA" id="ARBA00023235"/>
    </source>
</evidence>
<dbReference type="PATRIC" id="fig|1177755.3.peg.1429"/>